<sequence>MMGRLIKQANNKINHEMNVFAQQYDLTGTQMSIIDFLTHFPGNSCDQHQIESEFGIKRSTTTVLLQRMAKKGLITRDISPSDHRQKVVALTTAGKELVPIVSQYLKDYEARIKATFSEDEITVIEQFLTSIIKGELG</sequence>
<dbReference type="PANTHER" id="PTHR42756:SF1">
    <property type="entry name" value="TRANSCRIPTIONAL REPRESSOR OF EMRAB OPERON"/>
    <property type="match status" value="1"/>
</dbReference>
<evidence type="ECO:0000259" key="4">
    <source>
        <dbReference type="PROSITE" id="PS50995"/>
    </source>
</evidence>
<accession>A0ABR8P885</accession>
<feature type="domain" description="HTH marR-type" evidence="4">
    <location>
        <begin position="1"/>
        <end position="133"/>
    </location>
</feature>
<dbReference type="PROSITE" id="PS50995">
    <property type="entry name" value="HTH_MARR_2"/>
    <property type="match status" value="1"/>
</dbReference>
<gene>
    <name evidence="5" type="ORF">DTK66_07465</name>
</gene>
<name>A0ABR8P885_9LACO</name>
<dbReference type="Pfam" id="PF12802">
    <property type="entry name" value="MarR_2"/>
    <property type="match status" value="1"/>
</dbReference>
<protein>
    <submittedName>
        <fullName evidence="5">MarR family transcriptional regulator</fullName>
    </submittedName>
</protein>
<dbReference type="PRINTS" id="PR00598">
    <property type="entry name" value="HTHMARR"/>
</dbReference>
<organism evidence="5 6">
    <name type="scientific">Limosilactobacillus walteri</name>
    <dbReference type="NCBI Taxonomy" id="2268022"/>
    <lineage>
        <taxon>Bacteria</taxon>
        <taxon>Bacillati</taxon>
        <taxon>Bacillota</taxon>
        <taxon>Bacilli</taxon>
        <taxon>Lactobacillales</taxon>
        <taxon>Lactobacillaceae</taxon>
        <taxon>Limosilactobacillus</taxon>
    </lineage>
</organism>
<dbReference type="SMART" id="SM00347">
    <property type="entry name" value="HTH_MARR"/>
    <property type="match status" value="1"/>
</dbReference>
<keyword evidence="3" id="KW-0804">Transcription</keyword>
<evidence type="ECO:0000313" key="5">
    <source>
        <dbReference type="EMBL" id="MBD5806930.1"/>
    </source>
</evidence>
<evidence type="ECO:0000256" key="3">
    <source>
        <dbReference type="ARBA" id="ARBA00023163"/>
    </source>
</evidence>
<dbReference type="SUPFAM" id="SSF46785">
    <property type="entry name" value="Winged helix' DNA-binding domain"/>
    <property type="match status" value="1"/>
</dbReference>
<keyword evidence="6" id="KW-1185">Reference proteome</keyword>
<dbReference type="PANTHER" id="PTHR42756">
    <property type="entry name" value="TRANSCRIPTIONAL REGULATOR, MARR"/>
    <property type="match status" value="1"/>
</dbReference>
<dbReference type="EMBL" id="QORN01000029">
    <property type="protein sequence ID" value="MBD5806930.1"/>
    <property type="molecule type" value="Genomic_DNA"/>
</dbReference>
<reference evidence="5 6" key="1">
    <citation type="submission" date="2018-07" db="EMBL/GenBank/DDBJ databases">
        <title>Phylogenomic Insights into understanding Host Adaptation of Lactobacillus reuteri by a novel species, Lactobacillus spp. M31.</title>
        <authorList>
            <person name="Sharma S."/>
            <person name="Patil P."/>
            <person name="Korpole S."/>
            <person name="Patil P.B."/>
        </authorList>
    </citation>
    <scope>NUCLEOTIDE SEQUENCE [LARGE SCALE GENOMIC DNA]</scope>
    <source>
        <strain evidence="5 6">M31</strain>
    </source>
</reference>
<dbReference type="InterPro" id="IPR036388">
    <property type="entry name" value="WH-like_DNA-bd_sf"/>
</dbReference>
<evidence type="ECO:0000256" key="2">
    <source>
        <dbReference type="ARBA" id="ARBA00023125"/>
    </source>
</evidence>
<evidence type="ECO:0000313" key="6">
    <source>
        <dbReference type="Proteomes" id="UP000704341"/>
    </source>
</evidence>
<dbReference type="InterPro" id="IPR036390">
    <property type="entry name" value="WH_DNA-bd_sf"/>
</dbReference>
<dbReference type="InterPro" id="IPR000835">
    <property type="entry name" value="HTH_MarR-typ"/>
</dbReference>
<comment type="caution">
    <text evidence="5">The sequence shown here is derived from an EMBL/GenBank/DDBJ whole genome shotgun (WGS) entry which is preliminary data.</text>
</comment>
<proteinExistence type="predicted"/>
<dbReference type="Proteomes" id="UP000704341">
    <property type="component" value="Unassembled WGS sequence"/>
</dbReference>
<evidence type="ECO:0000256" key="1">
    <source>
        <dbReference type="ARBA" id="ARBA00023015"/>
    </source>
</evidence>
<dbReference type="Gene3D" id="1.10.10.10">
    <property type="entry name" value="Winged helix-like DNA-binding domain superfamily/Winged helix DNA-binding domain"/>
    <property type="match status" value="1"/>
</dbReference>
<keyword evidence="1" id="KW-0805">Transcription regulation</keyword>
<keyword evidence="2" id="KW-0238">DNA-binding</keyword>